<gene>
    <name evidence="7" type="ORF">MNOR_LOCUS32906</name>
</gene>
<dbReference type="PROSITE" id="PS50089">
    <property type="entry name" value="ZF_RING_2"/>
    <property type="match status" value="1"/>
</dbReference>
<accession>A0AAV2S7M9</accession>
<dbReference type="Gene3D" id="3.30.40.10">
    <property type="entry name" value="Zinc/RING finger domain, C3HC4 (zinc finger)"/>
    <property type="match status" value="1"/>
</dbReference>
<keyword evidence="3" id="KW-0862">Zinc</keyword>
<dbReference type="Proteomes" id="UP001497623">
    <property type="component" value="Unassembled WGS sequence"/>
</dbReference>
<dbReference type="InterPro" id="IPR018957">
    <property type="entry name" value="Znf_C3HC4_RING-type"/>
</dbReference>
<evidence type="ECO:0000256" key="2">
    <source>
        <dbReference type="ARBA" id="ARBA00022771"/>
    </source>
</evidence>
<keyword evidence="8" id="KW-1185">Reference proteome</keyword>
<keyword evidence="1" id="KW-0479">Metal-binding</keyword>
<evidence type="ECO:0000313" key="7">
    <source>
        <dbReference type="EMBL" id="CAL4162927.1"/>
    </source>
</evidence>
<sequence>DSLIRCIVCVEEFNVSSHRPKVLPCGHHMCTPCLENCIGRDVNQCSVCNKTFEATFAEDINTALENLIGYVSQLKVYYSQTKESILTEAQKEINHLHSTTSTLEIFVYEKKNKVARKEVEIKLLRKEIDEDNKSRDEALNEISENKIMMDQIKEHIEKINTATDENSIGVNISKLEEKIKTLKEHVKCIEEKYTTEPAFVRQNMTEEDRDILNM</sequence>
<evidence type="ECO:0000313" key="8">
    <source>
        <dbReference type="Proteomes" id="UP001497623"/>
    </source>
</evidence>
<dbReference type="SUPFAM" id="SSF57850">
    <property type="entry name" value="RING/U-box"/>
    <property type="match status" value="1"/>
</dbReference>
<dbReference type="GO" id="GO:0008270">
    <property type="term" value="F:zinc ion binding"/>
    <property type="evidence" value="ECO:0007669"/>
    <property type="project" value="UniProtKB-KW"/>
</dbReference>
<proteinExistence type="predicted"/>
<dbReference type="Pfam" id="PF00097">
    <property type="entry name" value="zf-C3HC4"/>
    <property type="match status" value="1"/>
</dbReference>
<dbReference type="EMBL" id="CAXKWB010045858">
    <property type="protein sequence ID" value="CAL4162927.1"/>
    <property type="molecule type" value="Genomic_DNA"/>
</dbReference>
<name>A0AAV2S7M9_MEGNR</name>
<feature type="non-terminal residue" evidence="7">
    <location>
        <position position="214"/>
    </location>
</feature>
<dbReference type="InterPro" id="IPR017907">
    <property type="entry name" value="Znf_RING_CS"/>
</dbReference>
<dbReference type="InterPro" id="IPR013083">
    <property type="entry name" value="Znf_RING/FYVE/PHD"/>
</dbReference>
<feature type="domain" description="RING-type" evidence="6">
    <location>
        <begin position="6"/>
        <end position="49"/>
    </location>
</feature>
<reference evidence="7 8" key="1">
    <citation type="submission" date="2024-05" db="EMBL/GenBank/DDBJ databases">
        <authorList>
            <person name="Wallberg A."/>
        </authorList>
    </citation>
    <scope>NUCLEOTIDE SEQUENCE [LARGE SCALE GENOMIC DNA]</scope>
</reference>
<dbReference type="SMART" id="SM00184">
    <property type="entry name" value="RING"/>
    <property type="match status" value="1"/>
</dbReference>
<dbReference type="AlphaFoldDB" id="A0AAV2S7M9"/>
<feature type="non-terminal residue" evidence="7">
    <location>
        <position position="1"/>
    </location>
</feature>
<evidence type="ECO:0000256" key="1">
    <source>
        <dbReference type="ARBA" id="ARBA00022723"/>
    </source>
</evidence>
<evidence type="ECO:0000256" key="5">
    <source>
        <dbReference type="SAM" id="Coils"/>
    </source>
</evidence>
<protein>
    <recommendedName>
        <fullName evidence="6">RING-type domain-containing protein</fullName>
    </recommendedName>
</protein>
<keyword evidence="2 4" id="KW-0863">Zinc-finger</keyword>
<organism evidence="7 8">
    <name type="scientific">Meganyctiphanes norvegica</name>
    <name type="common">Northern krill</name>
    <name type="synonym">Thysanopoda norvegica</name>
    <dbReference type="NCBI Taxonomy" id="48144"/>
    <lineage>
        <taxon>Eukaryota</taxon>
        <taxon>Metazoa</taxon>
        <taxon>Ecdysozoa</taxon>
        <taxon>Arthropoda</taxon>
        <taxon>Crustacea</taxon>
        <taxon>Multicrustacea</taxon>
        <taxon>Malacostraca</taxon>
        <taxon>Eumalacostraca</taxon>
        <taxon>Eucarida</taxon>
        <taxon>Euphausiacea</taxon>
        <taxon>Euphausiidae</taxon>
        <taxon>Meganyctiphanes</taxon>
    </lineage>
</organism>
<evidence type="ECO:0000259" key="6">
    <source>
        <dbReference type="PROSITE" id="PS50089"/>
    </source>
</evidence>
<comment type="caution">
    <text evidence="7">The sequence shown here is derived from an EMBL/GenBank/DDBJ whole genome shotgun (WGS) entry which is preliminary data.</text>
</comment>
<evidence type="ECO:0000256" key="3">
    <source>
        <dbReference type="ARBA" id="ARBA00022833"/>
    </source>
</evidence>
<keyword evidence="5" id="KW-0175">Coiled coil</keyword>
<feature type="coiled-coil region" evidence="5">
    <location>
        <begin position="114"/>
        <end position="192"/>
    </location>
</feature>
<evidence type="ECO:0000256" key="4">
    <source>
        <dbReference type="PROSITE-ProRule" id="PRU00175"/>
    </source>
</evidence>
<dbReference type="PROSITE" id="PS00518">
    <property type="entry name" value="ZF_RING_1"/>
    <property type="match status" value="1"/>
</dbReference>
<dbReference type="InterPro" id="IPR001841">
    <property type="entry name" value="Znf_RING"/>
</dbReference>